<name>A0A232EVH5_9HYME</name>
<sequence>MVLNMYNKKKKDAGVCSNICFFSVFPTIENSIFLQNSPYIRK</sequence>
<comment type="caution">
    <text evidence="1">The sequence shown here is derived from an EMBL/GenBank/DDBJ whole genome shotgun (WGS) entry which is preliminary data.</text>
</comment>
<reference evidence="1 2" key="1">
    <citation type="journal article" date="2017" name="Curr. Biol.">
        <title>The Evolution of Venom by Co-option of Single-Copy Genes.</title>
        <authorList>
            <person name="Martinson E.O."/>
            <person name="Mrinalini"/>
            <person name="Kelkar Y.D."/>
            <person name="Chang C.H."/>
            <person name="Werren J.H."/>
        </authorList>
    </citation>
    <scope>NUCLEOTIDE SEQUENCE [LARGE SCALE GENOMIC DNA]</scope>
    <source>
        <strain evidence="1 2">Alberta</strain>
        <tissue evidence="1">Whole body</tissue>
    </source>
</reference>
<protein>
    <submittedName>
        <fullName evidence="1">Uncharacterized protein</fullName>
    </submittedName>
</protein>
<evidence type="ECO:0000313" key="2">
    <source>
        <dbReference type="Proteomes" id="UP000215335"/>
    </source>
</evidence>
<accession>A0A232EVH5</accession>
<dbReference type="AlphaFoldDB" id="A0A232EVH5"/>
<organism evidence="1 2">
    <name type="scientific">Trichomalopsis sarcophagae</name>
    <dbReference type="NCBI Taxonomy" id="543379"/>
    <lineage>
        <taxon>Eukaryota</taxon>
        <taxon>Metazoa</taxon>
        <taxon>Ecdysozoa</taxon>
        <taxon>Arthropoda</taxon>
        <taxon>Hexapoda</taxon>
        <taxon>Insecta</taxon>
        <taxon>Pterygota</taxon>
        <taxon>Neoptera</taxon>
        <taxon>Endopterygota</taxon>
        <taxon>Hymenoptera</taxon>
        <taxon>Apocrita</taxon>
        <taxon>Proctotrupomorpha</taxon>
        <taxon>Chalcidoidea</taxon>
        <taxon>Pteromalidae</taxon>
        <taxon>Pteromalinae</taxon>
        <taxon>Trichomalopsis</taxon>
    </lineage>
</organism>
<proteinExistence type="predicted"/>
<keyword evidence="2" id="KW-1185">Reference proteome</keyword>
<evidence type="ECO:0000313" key="1">
    <source>
        <dbReference type="EMBL" id="OXU22337.1"/>
    </source>
</evidence>
<dbReference type="Proteomes" id="UP000215335">
    <property type="component" value="Unassembled WGS sequence"/>
</dbReference>
<dbReference type="EMBL" id="NNAY01002003">
    <property type="protein sequence ID" value="OXU22337.1"/>
    <property type="molecule type" value="Genomic_DNA"/>
</dbReference>
<gene>
    <name evidence="1" type="ORF">TSAR_008904</name>
</gene>